<gene>
    <name evidence="2" type="ORF">A2154_05165</name>
</gene>
<evidence type="ECO:0000313" key="2">
    <source>
        <dbReference type="EMBL" id="OGG10010.1"/>
    </source>
</evidence>
<dbReference type="EMBL" id="MFJC01000007">
    <property type="protein sequence ID" value="OGG10010.1"/>
    <property type="molecule type" value="Genomic_DNA"/>
</dbReference>
<protein>
    <submittedName>
        <fullName evidence="2">Uncharacterized protein</fullName>
    </submittedName>
</protein>
<feature type="transmembrane region" description="Helical" evidence="1">
    <location>
        <begin position="6"/>
        <end position="25"/>
    </location>
</feature>
<dbReference type="AlphaFoldDB" id="A0A1F5ZC32"/>
<name>A0A1F5ZC32_9BACT</name>
<reference evidence="2 3" key="1">
    <citation type="journal article" date="2016" name="Nat. Commun.">
        <title>Thousands of microbial genomes shed light on interconnected biogeochemical processes in an aquifer system.</title>
        <authorList>
            <person name="Anantharaman K."/>
            <person name="Brown C.T."/>
            <person name="Hug L.A."/>
            <person name="Sharon I."/>
            <person name="Castelle C.J."/>
            <person name="Probst A.J."/>
            <person name="Thomas B.C."/>
            <person name="Singh A."/>
            <person name="Wilkins M.J."/>
            <person name="Karaoz U."/>
            <person name="Brodie E.L."/>
            <person name="Williams K.H."/>
            <person name="Hubbard S.S."/>
            <person name="Banfield J.F."/>
        </authorList>
    </citation>
    <scope>NUCLEOTIDE SEQUENCE [LARGE SCALE GENOMIC DNA]</scope>
</reference>
<organism evidence="2 3">
    <name type="scientific">Candidatus Gottesmanbacteria bacterium RBG_16_43_7</name>
    <dbReference type="NCBI Taxonomy" id="1798373"/>
    <lineage>
        <taxon>Bacteria</taxon>
        <taxon>Candidatus Gottesmaniibacteriota</taxon>
    </lineage>
</organism>
<dbReference type="Proteomes" id="UP000176854">
    <property type="component" value="Unassembled WGS sequence"/>
</dbReference>
<sequence length="159" mass="17306">MNRIQILFLLIILPVFGIIGFIRGLQINKNNLKIPSQLPQVPISPTESSVMTNIDQARPTTSSAVVSISPVATPAGMIRVELLDGPWYCAENSVGQVNAARDYLAQAISDLKQCVSQAATLSAQNQQEVLLNTCETNLESIKGRIDSNQKVIETNCQKI</sequence>
<proteinExistence type="predicted"/>
<keyword evidence="1" id="KW-1133">Transmembrane helix</keyword>
<keyword evidence="1" id="KW-0812">Transmembrane</keyword>
<evidence type="ECO:0000313" key="3">
    <source>
        <dbReference type="Proteomes" id="UP000176854"/>
    </source>
</evidence>
<accession>A0A1F5ZC32</accession>
<keyword evidence="1" id="KW-0472">Membrane</keyword>
<comment type="caution">
    <text evidence="2">The sequence shown here is derived from an EMBL/GenBank/DDBJ whole genome shotgun (WGS) entry which is preliminary data.</text>
</comment>
<evidence type="ECO:0000256" key="1">
    <source>
        <dbReference type="SAM" id="Phobius"/>
    </source>
</evidence>